<evidence type="ECO:0000313" key="1">
    <source>
        <dbReference type="EnsemblMetazoa" id="RPRC006044-PA"/>
    </source>
</evidence>
<dbReference type="EMBL" id="ACPB03001468">
    <property type="status" value="NOT_ANNOTATED_CDS"/>
    <property type="molecule type" value="Genomic_DNA"/>
</dbReference>
<keyword evidence="2" id="KW-1185">Reference proteome</keyword>
<protein>
    <submittedName>
        <fullName evidence="1">Uncharacterized protein</fullName>
    </submittedName>
</protein>
<organism evidence="1 2">
    <name type="scientific">Rhodnius prolixus</name>
    <name type="common">Triatomid bug</name>
    <dbReference type="NCBI Taxonomy" id="13249"/>
    <lineage>
        <taxon>Eukaryota</taxon>
        <taxon>Metazoa</taxon>
        <taxon>Ecdysozoa</taxon>
        <taxon>Arthropoda</taxon>
        <taxon>Hexapoda</taxon>
        <taxon>Insecta</taxon>
        <taxon>Pterygota</taxon>
        <taxon>Neoptera</taxon>
        <taxon>Paraneoptera</taxon>
        <taxon>Hemiptera</taxon>
        <taxon>Heteroptera</taxon>
        <taxon>Panheteroptera</taxon>
        <taxon>Cimicomorpha</taxon>
        <taxon>Reduviidae</taxon>
        <taxon>Triatominae</taxon>
        <taxon>Rhodnius</taxon>
    </lineage>
</organism>
<reference evidence="1" key="1">
    <citation type="submission" date="2015-05" db="UniProtKB">
        <authorList>
            <consortium name="EnsemblMetazoa"/>
        </authorList>
    </citation>
    <scope>IDENTIFICATION</scope>
</reference>
<proteinExistence type="predicted"/>
<name>T1HPS0_RHOPR</name>
<dbReference type="EnsemblMetazoa" id="RPRC006044-RA">
    <property type="protein sequence ID" value="RPRC006044-PA"/>
    <property type="gene ID" value="RPRC006044"/>
</dbReference>
<dbReference type="AlphaFoldDB" id="T1HPS0"/>
<sequence>MPLSGISPAIIAADQVDEKEKRQAVKMKKRKTDASPFEITVSTANNFEPLSDMESMDEDSIPQPSVSNKTPMAKNIVKIPPIVVYSYIKNHSETLKNLRAVCKQEFDVKCRGNRLIFLTKCKEDYNKILSEVASAKLEYHTYTPKDEINHTWELATQYNVRGNNPGFS</sequence>
<dbReference type="VEuPathDB" id="VectorBase:RPRC006044"/>
<evidence type="ECO:0000313" key="2">
    <source>
        <dbReference type="Proteomes" id="UP000015103"/>
    </source>
</evidence>
<dbReference type="HOGENOM" id="CLU_135243_0_0_1"/>
<dbReference type="Proteomes" id="UP000015103">
    <property type="component" value="Unassembled WGS sequence"/>
</dbReference>
<accession>T1HPS0</accession>
<dbReference type="InParanoid" id="T1HPS0"/>